<protein>
    <submittedName>
        <fullName evidence="4">Kinesin-like protein, putative</fullName>
        <ecNumber evidence="4">2.7.7.48</ecNumber>
        <ecNumber evidence="4">3.1.21.3</ecNumber>
    </submittedName>
</protein>
<organism evidence="4 5">
    <name type="scientific">Ichthyophthirius multifiliis</name>
    <name type="common">White spot disease agent</name>
    <name type="synonym">Ich</name>
    <dbReference type="NCBI Taxonomy" id="5932"/>
    <lineage>
        <taxon>Eukaryota</taxon>
        <taxon>Sar</taxon>
        <taxon>Alveolata</taxon>
        <taxon>Ciliophora</taxon>
        <taxon>Intramacronucleata</taxon>
        <taxon>Oligohymenophorea</taxon>
        <taxon>Hymenostomatida</taxon>
        <taxon>Ophryoglenina</taxon>
        <taxon>Ichthyophthirius</taxon>
    </lineage>
</organism>
<dbReference type="PRINTS" id="PR00380">
    <property type="entry name" value="KINESINHEAVY"/>
</dbReference>
<dbReference type="eggNOG" id="KOG0244">
    <property type="taxonomic scope" value="Eukaryota"/>
</dbReference>
<dbReference type="GO" id="GO:0003968">
    <property type="term" value="F:RNA-directed RNA polymerase activity"/>
    <property type="evidence" value="ECO:0007669"/>
    <property type="project" value="UniProtKB-EC"/>
</dbReference>
<feature type="binding site" evidence="1">
    <location>
        <begin position="90"/>
        <end position="97"/>
    </location>
    <ligand>
        <name>ATP</name>
        <dbReference type="ChEBI" id="CHEBI:30616"/>
    </ligand>
</feature>
<proteinExistence type="inferred from homology"/>
<comment type="similarity">
    <text evidence="1">Belongs to the TRAFAC class myosin-kinesin ATPase superfamily. Kinesin family.</text>
</comment>
<feature type="coiled-coil region" evidence="2">
    <location>
        <begin position="680"/>
        <end position="728"/>
    </location>
</feature>
<dbReference type="GO" id="GO:0003777">
    <property type="term" value="F:microtubule motor activity"/>
    <property type="evidence" value="ECO:0007669"/>
    <property type="project" value="InterPro"/>
</dbReference>
<feature type="coiled-coil region" evidence="2">
    <location>
        <begin position="584"/>
        <end position="618"/>
    </location>
</feature>
<keyword evidence="1" id="KW-0505">Motor protein</keyword>
<keyword evidence="4" id="KW-0808">Transferase</keyword>
<dbReference type="InParanoid" id="G0R4P9"/>
<dbReference type="InterPro" id="IPR039873">
    <property type="entry name" value="CCDC78"/>
</dbReference>
<dbReference type="GO" id="GO:0008017">
    <property type="term" value="F:microtubule binding"/>
    <property type="evidence" value="ECO:0007669"/>
    <property type="project" value="InterPro"/>
</dbReference>
<keyword evidence="4" id="KW-0548">Nucleotidyltransferase</keyword>
<keyword evidence="2" id="KW-0175">Coiled coil</keyword>
<dbReference type="GO" id="GO:0007018">
    <property type="term" value="P:microtubule-based movement"/>
    <property type="evidence" value="ECO:0007669"/>
    <property type="project" value="InterPro"/>
</dbReference>
<sequence length="1051" mass="122766">MSLEYQKIIKGTPLKTIVRIKPPTNFQREDVKLTGNTISLTDANNRIIEEHDCSEVYGPETDLSTIFQNSLKGFVSTFILGFNCCFFSFGSTGAGKSQTIEGNRKESGLIMHMGNSLFNQLDTRKRQSNQQRQAGLQNYSYAVRVRFVEILDEEIADLLGKGTQFTEVLRVDETIWEGPIISNSTCVTIQTSEQLNEILLNSTKRRDQTSNEFGKLSSKATAIFIMELIQTSEIVTDDGQVENLVMVSKMIFIDLPGSEIMLDDPEAIRVRQGSTLNKSIITFTTLIRDIANQQQKNDHGYYLYENSIVTHLMKDAIAGNCLSVGIFCIQHGDPKGSSYTLNLLKKAEYISNFPIVNESKAIGLLKKYRAECMAAQSNNRGNNAGLVGIDGDMGNYKMQEYEKKLMESHLDKLKLEEDRQRYAQKLTEIREKYNQLVKDKGDLQGELIKCEEEKLEISKALVELQIENTKLMEIIQTEKYESNTKLLNADGELLDLKIRDEKNLEKISQLFDEKKLLEDDKRELEIEFVALKKNFIEINKLYEDSKAKNQNVGMELINMVNENKALHDEINTIYKKSSLTTEENAKFIHKIEKFERENQEQREALVFAKSEIERLKTEMLRYDIMEQQHRLDIDNKKIEMEKGYIEITKDKQNEYQKLTKENEISLKRNNDEKLFWESQKMELTHKNKLFQRKIQELEDRLQELLKYNDEITAENSKMQLQLDEMRSIYRSKLLQFTNDQGRNQQDKSQSVRIGYDMNAREELIRSYNEKETSLTQALEKEKKVSKNLRIEIKALKKFSLQLKYLAEDWAPVGVEYPEILKRNPPTQLDDENTPALVVIFFYFLLFYFCFKSDQNVEIERLRKRNRRLEEELKIVQDQLLNQANKKAEKDIDIQQRLINEIEYIKSSNVRPGSSSQNNEILRRERNDLFEENKRLVNMLKDNKKWDIYMLQKENERLVKSIKQYEDGQSIAPISGDPGMMKTKLMYYEKMIKSIEKDKSQLLVRATMAEEQLKQLQEHLQKSTLEYQKKIMELKKVLQLLLFQIILYLGEK</sequence>
<dbReference type="PANTHER" id="PTHR22106:SF5">
    <property type="entry name" value="COILED-COIL DOMAIN-CONTAINING PROTEIN 78"/>
    <property type="match status" value="1"/>
</dbReference>
<dbReference type="SMART" id="SM00129">
    <property type="entry name" value="KISc"/>
    <property type="match status" value="1"/>
</dbReference>
<dbReference type="OMA" id="PVVNNDM"/>
<dbReference type="EC" id="3.1.21.3" evidence="4"/>
<name>G0R4P9_ICHMU</name>
<dbReference type="InterPro" id="IPR036961">
    <property type="entry name" value="Kinesin_motor_dom_sf"/>
</dbReference>
<dbReference type="Proteomes" id="UP000008983">
    <property type="component" value="Unassembled WGS sequence"/>
</dbReference>
<dbReference type="GO" id="GO:0009035">
    <property type="term" value="F:type I site-specific deoxyribonuclease activity"/>
    <property type="evidence" value="ECO:0007669"/>
    <property type="project" value="UniProtKB-EC"/>
</dbReference>
<dbReference type="SUPFAM" id="SSF52540">
    <property type="entry name" value="P-loop containing nucleoside triphosphate hydrolases"/>
    <property type="match status" value="1"/>
</dbReference>
<dbReference type="Pfam" id="PF00225">
    <property type="entry name" value="Kinesin"/>
    <property type="match status" value="1"/>
</dbReference>
<evidence type="ECO:0000256" key="2">
    <source>
        <dbReference type="SAM" id="Coils"/>
    </source>
</evidence>
<evidence type="ECO:0000256" key="1">
    <source>
        <dbReference type="PROSITE-ProRule" id="PRU00283"/>
    </source>
</evidence>
<keyword evidence="1" id="KW-0547">Nucleotide-binding</keyword>
<dbReference type="OrthoDB" id="2113965at2759"/>
<keyword evidence="5" id="KW-1185">Reference proteome</keyword>
<dbReference type="RefSeq" id="XP_004025007.1">
    <property type="nucleotide sequence ID" value="XM_004024958.1"/>
</dbReference>
<dbReference type="Gene3D" id="3.40.850.10">
    <property type="entry name" value="Kinesin motor domain"/>
    <property type="match status" value="1"/>
</dbReference>
<feature type="coiled-coil region" evidence="2">
    <location>
        <begin position="851"/>
        <end position="885"/>
    </location>
</feature>
<dbReference type="InterPro" id="IPR027417">
    <property type="entry name" value="P-loop_NTPase"/>
</dbReference>
<dbReference type="GO" id="GO:0005524">
    <property type="term" value="F:ATP binding"/>
    <property type="evidence" value="ECO:0007669"/>
    <property type="project" value="UniProtKB-UniRule"/>
</dbReference>
<dbReference type="STRING" id="857967.G0R4P9"/>
<dbReference type="PANTHER" id="PTHR22106">
    <property type="entry name" value="COILED-COIL DOMAIN-CONTAINING PROTEIN 78"/>
    <property type="match status" value="1"/>
</dbReference>
<dbReference type="EC" id="2.7.7.48" evidence="4"/>
<dbReference type="AlphaFoldDB" id="G0R4P9"/>
<dbReference type="PROSITE" id="PS50067">
    <property type="entry name" value="KINESIN_MOTOR_2"/>
    <property type="match status" value="1"/>
</dbReference>
<dbReference type="EMBL" id="GL984353">
    <property type="protein sequence ID" value="EGR27555.1"/>
    <property type="molecule type" value="Genomic_DNA"/>
</dbReference>
<feature type="coiled-coil region" evidence="2">
    <location>
        <begin position="991"/>
        <end position="1032"/>
    </location>
</feature>
<dbReference type="GeneID" id="14903627"/>
<keyword evidence="4" id="KW-0378">Hydrolase</keyword>
<feature type="coiled-coil region" evidence="2">
    <location>
        <begin position="398"/>
        <end position="446"/>
    </location>
</feature>
<evidence type="ECO:0000259" key="3">
    <source>
        <dbReference type="PROSITE" id="PS50067"/>
    </source>
</evidence>
<keyword evidence="1" id="KW-0067">ATP-binding</keyword>
<dbReference type="GO" id="GO:0005737">
    <property type="term" value="C:cytoplasm"/>
    <property type="evidence" value="ECO:0007669"/>
    <property type="project" value="TreeGrafter"/>
</dbReference>
<accession>G0R4P9</accession>
<evidence type="ECO:0000313" key="4">
    <source>
        <dbReference type="EMBL" id="EGR27555.1"/>
    </source>
</evidence>
<feature type="domain" description="Kinesin motor" evidence="3">
    <location>
        <begin position="13"/>
        <end position="353"/>
    </location>
</feature>
<reference evidence="4 5" key="1">
    <citation type="submission" date="2011-07" db="EMBL/GenBank/DDBJ databases">
        <authorList>
            <person name="Coyne R."/>
            <person name="Brami D."/>
            <person name="Johnson J."/>
            <person name="Hostetler J."/>
            <person name="Hannick L."/>
            <person name="Clark T."/>
            <person name="Cassidy-Hanley D."/>
            <person name="Inman J."/>
        </authorList>
    </citation>
    <scope>NUCLEOTIDE SEQUENCE [LARGE SCALE GENOMIC DNA]</scope>
    <source>
        <strain evidence="4 5">G5</strain>
    </source>
</reference>
<evidence type="ECO:0000313" key="5">
    <source>
        <dbReference type="Proteomes" id="UP000008983"/>
    </source>
</evidence>
<dbReference type="InterPro" id="IPR029329">
    <property type="entry name" value="DUF4472"/>
</dbReference>
<dbReference type="Pfam" id="PF14739">
    <property type="entry name" value="DUF4472"/>
    <property type="match status" value="1"/>
</dbReference>
<dbReference type="InterPro" id="IPR001752">
    <property type="entry name" value="Kinesin_motor_dom"/>
</dbReference>
<feature type="coiled-coil region" evidence="2">
    <location>
        <begin position="507"/>
        <end position="534"/>
    </location>
</feature>
<gene>
    <name evidence="4" type="ORF">IMG5_194180</name>
</gene>